<protein>
    <recommendedName>
        <fullName evidence="3">YD repeat-containing protein</fullName>
    </recommendedName>
</protein>
<reference evidence="2" key="1">
    <citation type="journal article" date="2019" name="Int. J. Syst. Evol. Microbiol.">
        <title>The Global Catalogue of Microorganisms (GCM) 10K type strain sequencing project: providing services to taxonomists for standard genome sequencing and annotation.</title>
        <authorList>
            <consortium name="The Broad Institute Genomics Platform"/>
            <consortium name="The Broad Institute Genome Sequencing Center for Infectious Disease"/>
            <person name="Wu L."/>
            <person name="Ma J."/>
        </authorList>
    </citation>
    <scope>NUCLEOTIDE SEQUENCE [LARGE SCALE GENOMIC DNA]</scope>
    <source>
        <strain evidence="2">CGMCC 4.7393</strain>
    </source>
</reference>
<proteinExistence type="predicted"/>
<organism evidence="1 2">
    <name type="scientific">Rufibacter roseus</name>
    <dbReference type="NCBI Taxonomy" id="1567108"/>
    <lineage>
        <taxon>Bacteria</taxon>
        <taxon>Pseudomonadati</taxon>
        <taxon>Bacteroidota</taxon>
        <taxon>Cytophagia</taxon>
        <taxon>Cytophagales</taxon>
        <taxon>Hymenobacteraceae</taxon>
        <taxon>Rufibacter</taxon>
    </lineage>
</organism>
<sequence>MKKPWYILILFVAWGCSLQRTNPSSNLQTDEGELAFSKLLELAGSDTANVSGTNAVKIYRYRVSGKGKIKDSTLIIQRNLDFFSNFSEPIAYDITYDSLGREFERYATRVATGERHLNYRKIYDELSRLDQWVVYNDDGKINSATYYHYDADNNLIRKERFYGHFIYGTPRLENLTTYEFQDGALVKSVERMSQSTTTGFETILTQEFDPMNRIINYRSESFQSDSLVSTWGFRPIYNQEGKLAAKEYYSSNTADTREEYRYDTRGLPTESFSYEIKTKEPKSLLKYFYQKEKLPTTIAKKH</sequence>
<evidence type="ECO:0008006" key="3">
    <source>
        <dbReference type="Google" id="ProtNLM"/>
    </source>
</evidence>
<dbReference type="Proteomes" id="UP001596405">
    <property type="component" value="Unassembled WGS sequence"/>
</dbReference>
<name>A0ABW2DUD0_9BACT</name>
<keyword evidence="2" id="KW-1185">Reference proteome</keyword>
<gene>
    <name evidence="1" type="ORF">ACFQHR_21010</name>
</gene>
<accession>A0ABW2DUD0</accession>
<dbReference type="RefSeq" id="WP_066624685.1">
    <property type="nucleotide sequence ID" value="NZ_JBHSYQ010000016.1"/>
</dbReference>
<evidence type="ECO:0000313" key="2">
    <source>
        <dbReference type="Proteomes" id="UP001596405"/>
    </source>
</evidence>
<dbReference type="EMBL" id="JBHSYQ010000016">
    <property type="protein sequence ID" value="MFC7000126.1"/>
    <property type="molecule type" value="Genomic_DNA"/>
</dbReference>
<evidence type="ECO:0000313" key="1">
    <source>
        <dbReference type="EMBL" id="MFC7000126.1"/>
    </source>
</evidence>
<comment type="caution">
    <text evidence="1">The sequence shown here is derived from an EMBL/GenBank/DDBJ whole genome shotgun (WGS) entry which is preliminary data.</text>
</comment>
<dbReference type="Gene3D" id="2.180.10.10">
    <property type="entry name" value="RHS repeat-associated core"/>
    <property type="match status" value="1"/>
</dbReference>